<name>A0A2T7NPQ6_POMCA</name>
<dbReference type="AlphaFoldDB" id="A0A2T7NPQ6"/>
<dbReference type="PROSITE" id="PS00383">
    <property type="entry name" value="TYR_PHOSPHATASE_1"/>
    <property type="match status" value="1"/>
</dbReference>
<dbReference type="PROSITE" id="PS50055">
    <property type="entry name" value="TYR_PHOSPHATASE_PTP"/>
    <property type="match status" value="2"/>
</dbReference>
<dbReference type="OrthoDB" id="6144703at2759"/>
<feature type="domain" description="Tyrosine-protein phosphatase" evidence="1">
    <location>
        <begin position="219"/>
        <end position="476"/>
    </location>
</feature>
<feature type="domain" description="Tyrosine specific protein phosphatases" evidence="2">
    <location>
        <begin position="396"/>
        <end position="467"/>
    </location>
</feature>
<dbReference type="InterPro" id="IPR029021">
    <property type="entry name" value="Prot-tyrosine_phosphatase-like"/>
</dbReference>
<dbReference type="CDD" id="cd00047">
    <property type="entry name" value="PTPc"/>
    <property type="match status" value="1"/>
</dbReference>
<evidence type="ECO:0000313" key="4">
    <source>
        <dbReference type="Proteomes" id="UP000245119"/>
    </source>
</evidence>
<protein>
    <recommendedName>
        <fullName evidence="5">Protein-tyrosine-phosphatase</fullName>
    </recommendedName>
</protein>
<dbReference type="PROSITE" id="PS50056">
    <property type="entry name" value="TYR_PHOSPHATASE_2"/>
    <property type="match status" value="2"/>
</dbReference>
<dbReference type="PANTHER" id="PTHR19134:SF561">
    <property type="entry name" value="PROTEIN TYROSINE PHOSPHATASE 36E, ISOFORM A"/>
    <property type="match status" value="1"/>
</dbReference>
<feature type="domain" description="Tyrosine-protein phosphatase" evidence="1">
    <location>
        <begin position="508"/>
        <end position="781"/>
    </location>
</feature>
<dbReference type="SMART" id="SM00404">
    <property type="entry name" value="PTPc_motif"/>
    <property type="match status" value="2"/>
</dbReference>
<organism evidence="3 4">
    <name type="scientific">Pomacea canaliculata</name>
    <name type="common">Golden apple snail</name>
    <dbReference type="NCBI Taxonomy" id="400727"/>
    <lineage>
        <taxon>Eukaryota</taxon>
        <taxon>Metazoa</taxon>
        <taxon>Spiralia</taxon>
        <taxon>Lophotrochozoa</taxon>
        <taxon>Mollusca</taxon>
        <taxon>Gastropoda</taxon>
        <taxon>Caenogastropoda</taxon>
        <taxon>Architaenioglossa</taxon>
        <taxon>Ampullarioidea</taxon>
        <taxon>Ampullariidae</taxon>
        <taxon>Pomacea</taxon>
    </lineage>
</organism>
<dbReference type="InterPro" id="IPR000387">
    <property type="entry name" value="Tyr_Pase_dom"/>
</dbReference>
<dbReference type="SUPFAM" id="SSF52799">
    <property type="entry name" value="(Phosphotyrosine protein) phosphatases II"/>
    <property type="match status" value="2"/>
</dbReference>
<dbReference type="PANTHER" id="PTHR19134">
    <property type="entry name" value="RECEPTOR-TYPE TYROSINE-PROTEIN PHOSPHATASE"/>
    <property type="match status" value="1"/>
</dbReference>
<feature type="domain" description="Tyrosine specific protein phosphatases" evidence="2">
    <location>
        <begin position="696"/>
        <end position="772"/>
    </location>
</feature>
<dbReference type="InterPro" id="IPR016130">
    <property type="entry name" value="Tyr_Pase_AS"/>
</dbReference>
<dbReference type="Gene3D" id="3.90.190.10">
    <property type="entry name" value="Protein tyrosine phosphatase superfamily"/>
    <property type="match status" value="2"/>
</dbReference>
<dbReference type="Pfam" id="PF00102">
    <property type="entry name" value="Y_phosphatase"/>
    <property type="match status" value="2"/>
</dbReference>
<evidence type="ECO:0008006" key="5">
    <source>
        <dbReference type="Google" id="ProtNLM"/>
    </source>
</evidence>
<comment type="caution">
    <text evidence="3">The sequence shown here is derived from an EMBL/GenBank/DDBJ whole genome shotgun (WGS) entry which is preliminary data.</text>
</comment>
<evidence type="ECO:0000259" key="1">
    <source>
        <dbReference type="PROSITE" id="PS50055"/>
    </source>
</evidence>
<evidence type="ECO:0000313" key="3">
    <source>
        <dbReference type="EMBL" id="PVD23154.1"/>
    </source>
</evidence>
<dbReference type="SMART" id="SM00194">
    <property type="entry name" value="PTPc"/>
    <property type="match status" value="2"/>
</dbReference>
<reference evidence="3 4" key="1">
    <citation type="submission" date="2018-04" db="EMBL/GenBank/DDBJ databases">
        <title>The genome of golden apple snail Pomacea canaliculata provides insight into stress tolerance and invasive adaptation.</title>
        <authorList>
            <person name="Liu C."/>
            <person name="Liu B."/>
            <person name="Ren Y."/>
            <person name="Zhang Y."/>
            <person name="Wang H."/>
            <person name="Li S."/>
            <person name="Jiang F."/>
            <person name="Yin L."/>
            <person name="Zhang G."/>
            <person name="Qian W."/>
            <person name="Fan W."/>
        </authorList>
    </citation>
    <scope>NUCLEOTIDE SEQUENCE [LARGE SCALE GENOMIC DNA]</scope>
    <source>
        <strain evidence="3">SZHN2017</strain>
        <tissue evidence="3">Muscle</tissue>
    </source>
</reference>
<dbReference type="InterPro" id="IPR003595">
    <property type="entry name" value="Tyr_Pase_cat"/>
</dbReference>
<dbReference type="EMBL" id="PZQS01000010">
    <property type="protein sequence ID" value="PVD23154.1"/>
    <property type="molecule type" value="Genomic_DNA"/>
</dbReference>
<keyword evidence="4" id="KW-1185">Reference proteome</keyword>
<sequence>MAQSKACGKQQLALRIARQMFAKHLHDKAVDANQCFSCLENVCAPPGPSGIRHQLTVPEHQTCTVPGQPCYILTCPVVPSAARRGRLHSEQDRFSLLLTQKASSAETPQAALKIIHTVNSVLVTNPHSVATSACVFTNPCVQNTDDKPEGSTTRVRSEAMGKNLLSSLGARLSQLKVMCGLSVDSTAKEEKAIASVRRDPIPATRFLQVYKQRKTKKQLAIEFKAISRNQEDHPTSAALRNVLLNVKQEVIPYDHSRVKLVCSTQFESQSDYINASYIDGYSLLKEYIATQGPNSRCLAAFWQMIWQEGVRCIVMATGLFENAVQQCDKYWNDMNSSHKYVRHGDIHIWNEDTVFMAQLTVRTFRIQQDGGFEQRLVRQYEMVGFHEENPDPGLVLEVQRRVNCYTATSPGPILVHCRCGGGRTAVFIAVDYCLKQLEMEEVVDVYSAVLHLRRFRKNMVRSPSQYHQIYEAVTMYLQCGLTVYSASGLPAAYCNYYSTLVDSHLCRLDKEFQVLKVIVPPLSIGDCASGHRVENRNKSRDIMMLPPERARPYLMTTEQGDNATDFINAVYVDGYHQENTFLVTQWPKRKTVNDLWRLLFDFKITSLVVLNEVKFSRNYPRFWPKSLDLEVRYGPISVRYLGCGKYPNLIVRAFAIHKMLTSIPGCELREDDLVVKMFQVTGEESGRKGMISMPSKSLMAVIQGAEHWQHKTNPMNPICVLSKDGASRCGIFCAVHICCDQVKFDNEVDVFNAVRLVRHNRPQLVTSLEEYRYIYSFMAEFASSMVLRPQIVITGAEGDAFPTRRVPQAQDGLSTDESLSAHSSQAGSYETALDDMVDTILPGNHGVQARLSACIAQLSPHLSHHLYISDRFSFPSTDSLLSSSHLDGAQAACAAGTSIPSPNSFGAISLDSVFNQSICNHLHHGASVCSSNSDVNIEKHLERKQTSESFHSVGSTLHIWQT</sequence>
<proteinExistence type="predicted"/>
<dbReference type="STRING" id="400727.A0A2T7NPQ6"/>
<dbReference type="InterPro" id="IPR050348">
    <property type="entry name" value="Protein-Tyr_Phosphatase"/>
</dbReference>
<dbReference type="InterPro" id="IPR000242">
    <property type="entry name" value="PTP_cat"/>
</dbReference>
<dbReference type="Proteomes" id="UP000245119">
    <property type="component" value="Linkage Group LG10"/>
</dbReference>
<accession>A0A2T7NPQ6</accession>
<evidence type="ECO:0000259" key="2">
    <source>
        <dbReference type="PROSITE" id="PS50056"/>
    </source>
</evidence>
<dbReference type="PRINTS" id="PR00700">
    <property type="entry name" value="PRTYPHPHTASE"/>
</dbReference>
<gene>
    <name evidence="3" type="ORF">C0Q70_16417</name>
</gene>
<dbReference type="GO" id="GO:0004725">
    <property type="term" value="F:protein tyrosine phosphatase activity"/>
    <property type="evidence" value="ECO:0007669"/>
    <property type="project" value="InterPro"/>
</dbReference>